<evidence type="ECO:0008006" key="4">
    <source>
        <dbReference type="Google" id="ProtNLM"/>
    </source>
</evidence>
<dbReference type="OrthoDB" id="9798009at2"/>
<accession>A0A2V4AEB5</accession>
<keyword evidence="1" id="KW-1133">Transmembrane helix</keyword>
<dbReference type="Proteomes" id="UP000248079">
    <property type="component" value="Unassembled WGS sequence"/>
</dbReference>
<organism evidence="2 3">
    <name type="scientific">Marinifilum breve</name>
    <dbReference type="NCBI Taxonomy" id="2184082"/>
    <lineage>
        <taxon>Bacteria</taxon>
        <taxon>Pseudomonadati</taxon>
        <taxon>Bacteroidota</taxon>
        <taxon>Bacteroidia</taxon>
        <taxon>Marinilabiliales</taxon>
        <taxon>Marinifilaceae</taxon>
    </lineage>
</organism>
<evidence type="ECO:0000256" key="1">
    <source>
        <dbReference type="SAM" id="Phobius"/>
    </source>
</evidence>
<keyword evidence="1" id="KW-0812">Transmembrane</keyword>
<comment type="caution">
    <text evidence="2">The sequence shown here is derived from an EMBL/GenBank/DDBJ whole genome shotgun (WGS) entry which is preliminary data.</text>
</comment>
<evidence type="ECO:0000313" key="3">
    <source>
        <dbReference type="Proteomes" id="UP000248079"/>
    </source>
</evidence>
<gene>
    <name evidence="2" type="ORF">DF185_07180</name>
</gene>
<dbReference type="AlphaFoldDB" id="A0A2V4AEB5"/>
<keyword evidence="3" id="KW-1185">Reference proteome</keyword>
<evidence type="ECO:0000313" key="2">
    <source>
        <dbReference type="EMBL" id="PXY02424.1"/>
    </source>
</evidence>
<feature type="transmembrane region" description="Helical" evidence="1">
    <location>
        <begin position="73"/>
        <end position="90"/>
    </location>
</feature>
<dbReference type="EMBL" id="QFLI01000002">
    <property type="protein sequence ID" value="PXY02424.1"/>
    <property type="molecule type" value="Genomic_DNA"/>
</dbReference>
<proteinExistence type="predicted"/>
<dbReference type="SUPFAM" id="SSF58104">
    <property type="entry name" value="Methyl-accepting chemotaxis protein (MCP) signaling domain"/>
    <property type="match status" value="1"/>
</dbReference>
<protein>
    <recommendedName>
        <fullName evidence="4">MotA/TolQ/ExbB proton channel domain-containing protein</fullName>
    </recommendedName>
</protein>
<name>A0A2V4AEB5_9BACT</name>
<reference evidence="2 3" key="1">
    <citation type="submission" date="2018-05" db="EMBL/GenBank/DDBJ databases">
        <title>Marinifilum breve JC075T sp. nov., a marine bacterium isolated from Yongle Blue Hole in the South China Sea.</title>
        <authorList>
            <person name="Fu T."/>
        </authorList>
    </citation>
    <scope>NUCLEOTIDE SEQUENCE [LARGE SCALE GENOMIC DNA]</scope>
    <source>
        <strain evidence="2 3">JC075</strain>
    </source>
</reference>
<feature type="transmembrane region" description="Helical" evidence="1">
    <location>
        <begin position="6"/>
        <end position="23"/>
    </location>
</feature>
<sequence length="398" mass="44052">MNYFDYSLIGIGLFIIILFPRLFRNKFSSKELASFSTILGILGTFIGVTKGLLDFNVNDIQGSIPQLLQGLTLAFITSIGGMTISLILKIKPSIYGIHRKPNDSKGASIETLALLLKDINDNQIISNNALIKSLTGDGDSTIITQIQKLRTTSTDKLDELNKSFNTFADKMVANNTQALIDALTDVMHDFNTKINEQFGENFKELNHAVKLILVWQENYKEQIELSIAQLQQTSNCMTSTEIAINKLAANSTILIDASQRMEKALSDVLSGLNGFAELGNQAKSALPKINDNIELLTSNFTDRIKSSIDEIQKQSVNLTEAQDKIKEITLSRIDNVNASIEKQFKELDEALSSELTKALEALGNQLASVSNKFVQDYVPLTNKLKEVVNLAERLEAKN</sequence>
<keyword evidence="1" id="KW-0472">Membrane</keyword>
<feature type="transmembrane region" description="Helical" evidence="1">
    <location>
        <begin position="35"/>
        <end position="53"/>
    </location>
</feature>
<dbReference type="RefSeq" id="WP_110360057.1">
    <property type="nucleotide sequence ID" value="NZ_QFLI01000002.1"/>
</dbReference>